<dbReference type="PROSITE" id="PS00061">
    <property type="entry name" value="ADH_SHORT"/>
    <property type="match status" value="1"/>
</dbReference>
<dbReference type="Gene3D" id="3.40.50.720">
    <property type="entry name" value="NAD(P)-binding Rossmann-like Domain"/>
    <property type="match status" value="1"/>
</dbReference>
<dbReference type="Proteomes" id="UP000179467">
    <property type="component" value="Unassembled WGS sequence"/>
</dbReference>
<evidence type="ECO:0000256" key="1">
    <source>
        <dbReference type="ARBA" id="ARBA00006484"/>
    </source>
</evidence>
<evidence type="ECO:0000313" key="4">
    <source>
        <dbReference type="Proteomes" id="UP000179467"/>
    </source>
</evidence>
<comment type="caution">
    <text evidence="3">The sequence shown here is derived from an EMBL/GenBank/DDBJ whole genome shotgun (WGS) entry which is preliminary data.</text>
</comment>
<dbReference type="SUPFAM" id="SSF51735">
    <property type="entry name" value="NAD(P)-binding Rossmann-fold domains"/>
    <property type="match status" value="1"/>
</dbReference>
<sequence length="266" mass="28063">MGNRLDGKVCIVTGGGSGMGRACAIEMATQGGRVVVADINEAAANETLEAILAAGGEGIVSVCNLRNPDDIRGLMHLAADRFGGIDVLHNNAAVHETDLTARTSIEELPEDIWDAVYEINLKAIWLAIKFAFPFLKHSQRGPAIVNVASTGAFVSYPQAGAYCATKGGVLMLTKAAAVDLAPHNIRCNCYCPGAIDTPMVKKYYEAAPDKDAIMSVLTGSHLIRRLGKPEEIAKLACFLASNDSSFITGAAYVIDGGTLAWRGTHS</sequence>
<dbReference type="PANTHER" id="PTHR24321:SF8">
    <property type="entry name" value="ESTRADIOL 17-BETA-DEHYDROGENASE 8-RELATED"/>
    <property type="match status" value="1"/>
</dbReference>
<dbReference type="InterPro" id="IPR002347">
    <property type="entry name" value="SDR_fam"/>
</dbReference>
<dbReference type="CDD" id="cd05233">
    <property type="entry name" value="SDR_c"/>
    <property type="match status" value="1"/>
</dbReference>
<keyword evidence="2 3" id="KW-0560">Oxidoreductase</keyword>
<evidence type="ECO:0000313" key="3">
    <source>
        <dbReference type="EMBL" id="OHT18258.1"/>
    </source>
</evidence>
<dbReference type="EMBL" id="MIPT01000001">
    <property type="protein sequence ID" value="OHT18258.1"/>
    <property type="molecule type" value="Genomic_DNA"/>
</dbReference>
<dbReference type="InterPro" id="IPR020904">
    <property type="entry name" value="Sc_DH/Rdtase_CS"/>
</dbReference>
<dbReference type="PANTHER" id="PTHR24321">
    <property type="entry name" value="DEHYDROGENASES, SHORT CHAIN"/>
    <property type="match status" value="1"/>
</dbReference>
<gene>
    <name evidence="3" type="primary">cpnA_1</name>
    <name evidence="3" type="ORF">BHE75_00229</name>
</gene>
<name>A0A1S1H7Z8_9SPHN</name>
<dbReference type="FunFam" id="3.40.50.720:FF:000084">
    <property type="entry name" value="Short-chain dehydrogenase reductase"/>
    <property type="match status" value="1"/>
</dbReference>
<accession>A0A1S1H7Z8</accession>
<dbReference type="PRINTS" id="PR00080">
    <property type="entry name" value="SDRFAMILY"/>
</dbReference>
<dbReference type="PRINTS" id="PR00081">
    <property type="entry name" value="GDHRDH"/>
</dbReference>
<comment type="similarity">
    <text evidence="1">Belongs to the short-chain dehydrogenases/reductases (SDR) family.</text>
</comment>
<protein>
    <submittedName>
        <fullName evidence="3">Cyclopentanol dehydrogenase</fullName>
        <ecNumber evidence="3">1.1.1.163</ecNumber>
    </submittedName>
</protein>
<dbReference type="OrthoDB" id="9789398at2"/>
<dbReference type="EC" id="1.1.1.163" evidence="3"/>
<dbReference type="InterPro" id="IPR036291">
    <property type="entry name" value="NAD(P)-bd_dom_sf"/>
</dbReference>
<dbReference type="GO" id="GO:0055041">
    <property type="term" value="F:cyclopentanol dehydrogenase activity"/>
    <property type="evidence" value="ECO:0007669"/>
    <property type="project" value="UniProtKB-EC"/>
</dbReference>
<dbReference type="AlphaFoldDB" id="A0A1S1H7Z8"/>
<dbReference type="NCBIfam" id="NF005559">
    <property type="entry name" value="PRK07231.1"/>
    <property type="match status" value="1"/>
</dbReference>
<dbReference type="RefSeq" id="WP_070931821.1">
    <property type="nucleotide sequence ID" value="NZ_MIPT01000001.1"/>
</dbReference>
<keyword evidence="4" id="KW-1185">Reference proteome</keyword>
<reference evidence="3 4" key="1">
    <citation type="submission" date="2016-09" db="EMBL/GenBank/DDBJ databases">
        <title>Metabolic pathway, cell adaptation mechanisms and a novel monoxygenase revealed through proteogenomic-transcription analysis of a Sphingomonas haloaromaticamans strain degrading the fungicide ortho-phenylphenol.</title>
        <authorList>
            <person name="Perruchon C."/>
            <person name="Papadopoulou E.S."/>
            <person name="Rousidou C."/>
            <person name="Vasileiadis S."/>
            <person name="Tanou G."/>
            <person name="Amoutzias G."/>
            <person name="Molassiotis A."/>
            <person name="Karpouzas D.G."/>
        </authorList>
    </citation>
    <scope>NUCLEOTIDE SEQUENCE [LARGE SCALE GENOMIC DNA]</scope>
    <source>
        <strain evidence="3 4">P3</strain>
    </source>
</reference>
<organism evidence="3 4">
    <name type="scientific">Edaphosphingomonas haloaromaticamans</name>
    <dbReference type="NCBI Taxonomy" id="653954"/>
    <lineage>
        <taxon>Bacteria</taxon>
        <taxon>Pseudomonadati</taxon>
        <taxon>Pseudomonadota</taxon>
        <taxon>Alphaproteobacteria</taxon>
        <taxon>Sphingomonadales</taxon>
        <taxon>Rhizorhabdaceae</taxon>
        <taxon>Edaphosphingomonas</taxon>
    </lineage>
</organism>
<evidence type="ECO:0000256" key="2">
    <source>
        <dbReference type="ARBA" id="ARBA00023002"/>
    </source>
</evidence>
<dbReference type="Pfam" id="PF13561">
    <property type="entry name" value="adh_short_C2"/>
    <property type="match status" value="1"/>
</dbReference>
<proteinExistence type="inferred from homology"/>